<name>A0ABT6N5J0_9SPHN</name>
<organism evidence="1 2">
    <name type="scientific">Sphingomonas oryzagri</name>
    <dbReference type="NCBI Taxonomy" id="3042314"/>
    <lineage>
        <taxon>Bacteria</taxon>
        <taxon>Pseudomonadati</taxon>
        <taxon>Pseudomonadota</taxon>
        <taxon>Alphaproteobacteria</taxon>
        <taxon>Sphingomonadales</taxon>
        <taxon>Sphingomonadaceae</taxon>
        <taxon>Sphingomonas</taxon>
    </lineage>
</organism>
<evidence type="ECO:0000313" key="1">
    <source>
        <dbReference type="EMBL" id="MDH7640371.1"/>
    </source>
</evidence>
<keyword evidence="2" id="KW-1185">Reference proteome</keyword>
<dbReference type="EMBL" id="JARYGZ010000002">
    <property type="protein sequence ID" value="MDH7640371.1"/>
    <property type="molecule type" value="Genomic_DNA"/>
</dbReference>
<proteinExistence type="predicted"/>
<sequence length="90" mass="9404">MRAADTNNPDSAALALSALAWTLSDQPRAERLLALTGLDSAELRARATDPSLLAAVLTFLESHEPDLLACAGALGVKPETLIAAHKELEA</sequence>
<protein>
    <submittedName>
        <fullName evidence="1">DUF3572 family protein</fullName>
    </submittedName>
</protein>
<gene>
    <name evidence="1" type="ORF">QGN17_16675</name>
</gene>
<evidence type="ECO:0000313" key="2">
    <source>
        <dbReference type="Proteomes" id="UP001160625"/>
    </source>
</evidence>
<dbReference type="RefSeq" id="WP_281045715.1">
    <property type="nucleotide sequence ID" value="NZ_JARYGZ010000002.1"/>
</dbReference>
<comment type="caution">
    <text evidence="1">The sequence shown here is derived from an EMBL/GenBank/DDBJ whole genome shotgun (WGS) entry which is preliminary data.</text>
</comment>
<dbReference type="Proteomes" id="UP001160625">
    <property type="component" value="Unassembled WGS sequence"/>
</dbReference>
<dbReference type="InterPro" id="IPR021955">
    <property type="entry name" value="DUF3572"/>
</dbReference>
<dbReference type="Pfam" id="PF12096">
    <property type="entry name" value="DUF3572"/>
    <property type="match status" value="1"/>
</dbReference>
<reference evidence="1" key="1">
    <citation type="submission" date="2023-04" db="EMBL/GenBank/DDBJ databases">
        <title>Sphingomonas sp. MAHUQ-71 isolated from rice field.</title>
        <authorList>
            <person name="Huq M.A."/>
        </authorList>
    </citation>
    <scope>NUCLEOTIDE SEQUENCE</scope>
    <source>
        <strain evidence="1">MAHUQ-71</strain>
    </source>
</reference>
<accession>A0ABT6N5J0</accession>